<dbReference type="Proteomes" id="UP000037773">
    <property type="component" value="Unassembled WGS sequence"/>
</dbReference>
<dbReference type="EMBL" id="LGCN01000001">
    <property type="protein sequence ID" value="KOT46720.1"/>
    <property type="molecule type" value="Genomic_DNA"/>
</dbReference>
<dbReference type="AlphaFoldDB" id="A0A0M9XB38"/>
<proteinExistence type="predicted"/>
<gene>
    <name evidence="1" type="ORF">ADK41_00380</name>
</gene>
<reference evidence="1 2" key="1">
    <citation type="submission" date="2015-07" db="EMBL/GenBank/DDBJ databases">
        <authorList>
            <person name="Noorani M."/>
        </authorList>
    </citation>
    <scope>NUCLEOTIDE SEQUENCE [LARGE SCALE GENOMIC DNA]</scope>
    <source>
        <strain evidence="1 2">NRRL B-24567</strain>
    </source>
</reference>
<comment type="caution">
    <text evidence="1">The sequence shown here is derived from an EMBL/GenBank/DDBJ whole genome shotgun (WGS) entry which is preliminary data.</text>
</comment>
<protein>
    <submittedName>
        <fullName evidence="1">Uncharacterized protein</fullName>
    </submittedName>
</protein>
<evidence type="ECO:0000313" key="2">
    <source>
        <dbReference type="Proteomes" id="UP000037773"/>
    </source>
</evidence>
<dbReference type="RefSeq" id="WP_030819661.1">
    <property type="nucleotide sequence ID" value="NZ_LGCN01000001.1"/>
</dbReference>
<dbReference type="PATRIC" id="fig|36816.3.peg.80"/>
<evidence type="ECO:0000313" key="1">
    <source>
        <dbReference type="EMBL" id="KOT46720.1"/>
    </source>
</evidence>
<name>A0A0M9XB38_9ACTN</name>
<keyword evidence="2" id="KW-1185">Reference proteome</keyword>
<accession>A0A0M9XB38</accession>
<sequence length="91" mass="9533">MAIVPPQIKVDARSTQTVSITGDDVAALLTADGRRIAEHEGVSVTSVNLVPFYLCPDECEPAPDQPGVRLDLTVDVSGSHLSQPHPGSQAS</sequence>
<organism evidence="1 2">
    <name type="scientific">Streptomyces caelestis</name>
    <dbReference type="NCBI Taxonomy" id="36816"/>
    <lineage>
        <taxon>Bacteria</taxon>
        <taxon>Bacillati</taxon>
        <taxon>Actinomycetota</taxon>
        <taxon>Actinomycetes</taxon>
        <taxon>Kitasatosporales</taxon>
        <taxon>Streptomycetaceae</taxon>
        <taxon>Streptomyces</taxon>
    </lineage>
</organism>